<feature type="compositionally biased region" description="Basic and acidic residues" evidence="3">
    <location>
        <begin position="555"/>
        <end position="574"/>
    </location>
</feature>
<keyword evidence="5" id="KW-1185">Reference proteome</keyword>
<name>A0A5C6NPG5_9TELE</name>
<feature type="coiled-coil region" evidence="2">
    <location>
        <begin position="265"/>
        <end position="299"/>
    </location>
</feature>
<keyword evidence="2" id="KW-0175">Coiled coil</keyword>
<comment type="caution">
    <text evidence="4">The sequence shown here is derived from an EMBL/GenBank/DDBJ whole genome shotgun (WGS) entry which is preliminary data.</text>
</comment>
<feature type="coiled-coil region" evidence="2">
    <location>
        <begin position="329"/>
        <end position="405"/>
    </location>
</feature>
<sequence>MDTSADVMVLAQPAAASASSASEEDGAEAETAASPPPTPGSLVHLEEFSSRLSDIIGAHGNAGVQNLEMENQQGAPGDLAVAMETETSQIKESLDRFPSPQDKLEELVQRHAELVVVRRRDQQQIFVLQAETRRGAATLSKLETLCKDVQTHSRRLWEETVQRCREDEERRTEMASHFQAKLTDIQAQIEQHSARNDKLCRENANLTDKLELLVNQCEVRDEVRGEGREGAWEEPGRRGPRPQRFGELGPFVSERAAPTSVSVCLQSLEKINRHHELQLKLSEAKLQQADALLTEAQEKHKREKEYLLREAIEKTKKCCAMKEQELSMKKKLLLQAAEWKLQAQTLRDQAAVMQAQLTLYAQKFDEFQGTLAKSNEIYARFKAEMDQMTEKMKKMEKETNLWKSRFENCNKALTDMMEERTEKGKEFDLFVLKIQKLEKLCRVLQEERVVLYEKIKDVRKANTDAHAKVLGSAEPDQSALLTPTEIQEIQEEDPVLTEDMSRLREEQTKLQEFAASLFSTPAHEEEREETLDLEEDEVSSAFMQFKTRTQTRTDSVPEKVENPPEEGKGLDDKAATQQPPVEPEPASDPSADMKPEAGPEVSIQNSDPVQVPEAAEPREGNVTVAPPTDTSAKKQTSKKKKKRNTKNVS</sequence>
<feature type="compositionally biased region" description="Acidic residues" evidence="3">
    <location>
        <begin position="526"/>
        <end position="537"/>
    </location>
</feature>
<dbReference type="Pfam" id="PF09728">
    <property type="entry name" value="Taxilin"/>
    <property type="match status" value="1"/>
</dbReference>
<accession>A0A5C6NPG5</accession>
<evidence type="ECO:0000313" key="4">
    <source>
        <dbReference type="EMBL" id="TWW68491.1"/>
    </source>
</evidence>
<dbReference type="GO" id="GO:0019905">
    <property type="term" value="F:syntaxin binding"/>
    <property type="evidence" value="ECO:0007669"/>
    <property type="project" value="InterPro"/>
</dbReference>
<reference evidence="4 5" key="1">
    <citation type="submission" date="2019-04" db="EMBL/GenBank/DDBJ databases">
        <title>Chromosome genome assembly for Takifugu flavidus.</title>
        <authorList>
            <person name="Xiao S."/>
        </authorList>
    </citation>
    <scope>NUCLEOTIDE SEQUENCE [LARGE SCALE GENOMIC DNA]</scope>
    <source>
        <strain evidence="4">HTHZ2018</strain>
        <tissue evidence="4">Muscle</tissue>
    </source>
</reference>
<comment type="similarity">
    <text evidence="1">Belongs to the taxilin family.</text>
</comment>
<protein>
    <submittedName>
        <fullName evidence="4">Beta-taxilin Muscle-derived protein 77</fullName>
    </submittedName>
</protein>
<evidence type="ECO:0000313" key="5">
    <source>
        <dbReference type="Proteomes" id="UP000324091"/>
    </source>
</evidence>
<evidence type="ECO:0000256" key="3">
    <source>
        <dbReference type="SAM" id="MobiDB-lite"/>
    </source>
</evidence>
<proteinExistence type="inferred from homology"/>
<dbReference type="InterPro" id="IPR026183">
    <property type="entry name" value="Taxilin_fam"/>
</dbReference>
<gene>
    <name evidence="4" type="ORF">D4764_19G0002890</name>
</gene>
<dbReference type="AlphaFoldDB" id="A0A5C6NPG5"/>
<dbReference type="Proteomes" id="UP000324091">
    <property type="component" value="Chromosome 19"/>
</dbReference>
<feature type="region of interest" description="Disordered" evidence="3">
    <location>
        <begin position="545"/>
        <end position="649"/>
    </location>
</feature>
<feature type="region of interest" description="Disordered" evidence="3">
    <location>
        <begin position="518"/>
        <end position="537"/>
    </location>
</feature>
<feature type="compositionally biased region" description="Basic residues" evidence="3">
    <location>
        <begin position="635"/>
        <end position="649"/>
    </location>
</feature>
<evidence type="ECO:0000256" key="1">
    <source>
        <dbReference type="ARBA" id="ARBA00009550"/>
    </source>
</evidence>
<evidence type="ECO:0000256" key="2">
    <source>
        <dbReference type="SAM" id="Coils"/>
    </source>
</evidence>
<dbReference type="PANTHER" id="PTHR16127:SF10">
    <property type="entry name" value="BETA-TAXILIN"/>
    <property type="match status" value="1"/>
</dbReference>
<dbReference type="PANTHER" id="PTHR16127">
    <property type="entry name" value="TAXILIN"/>
    <property type="match status" value="1"/>
</dbReference>
<feature type="region of interest" description="Disordered" evidence="3">
    <location>
        <begin position="1"/>
        <end position="41"/>
    </location>
</feature>
<dbReference type="EMBL" id="RHFK02000011">
    <property type="protein sequence ID" value="TWW68491.1"/>
    <property type="molecule type" value="Genomic_DNA"/>
</dbReference>
<organism evidence="4 5">
    <name type="scientific">Takifugu flavidus</name>
    <name type="common">sansaifugu</name>
    <dbReference type="NCBI Taxonomy" id="433684"/>
    <lineage>
        <taxon>Eukaryota</taxon>
        <taxon>Metazoa</taxon>
        <taxon>Chordata</taxon>
        <taxon>Craniata</taxon>
        <taxon>Vertebrata</taxon>
        <taxon>Euteleostomi</taxon>
        <taxon>Actinopterygii</taxon>
        <taxon>Neopterygii</taxon>
        <taxon>Teleostei</taxon>
        <taxon>Neoteleostei</taxon>
        <taxon>Acanthomorphata</taxon>
        <taxon>Eupercaria</taxon>
        <taxon>Tetraodontiformes</taxon>
        <taxon>Tetradontoidea</taxon>
        <taxon>Tetraodontidae</taxon>
        <taxon>Takifugu</taxon>
    </lineage>
</organism>
<feature type="coiled-coil region" evidence="2">
    <location>
        <begin position="182"/>
        <end position="216"/>
    </location>
</feature>